<proteinExistence type="predicted"/>
<evidence type="ECO:0000256" key="1">
    <source>
        <dbReference type="ARBA" id="ARBA00022679"/>
    </source>
</evidence>
<name>A0AAU8ERE9_9MICC</name>
<keyword evidence="1" id="KW-0808">Transferase</keyword>
<reference evidence="5" key="1">
    <citation type="submission" date="2024-06" db="EMBL/GenBank/DDBJ databases">
        <title>Biodegradation of dimethachlon by Arthrobacter sp. K5: mechanistic insights and ecological implications.</title>
        <authorList>
            <person name="Hu S."/>
            <person name="Lu P."/>
        </authorList>
    </citation>
    <scope>NUCLEOTIDE SEQUENCE</scope>
    <source>
        <strain evidence="5">K5</strain>
    </source>
</reference>
<gene>
    <name evidence="5" type="ORF">ABRP34_21480</name>
</gene>
<dbReference type="SUPFAM" id="SSF69593">
    <property type="entry name" value="Glycerol-3-phosphate (1)-acyltransferase"/>
    <property type="match status" value="1"/>
</dbReference>
<evidence type="ECO:0000256" key="2">
    <source>
        <dbReference type="ARBA" id="ARBA00023315"/>
    </source>
</evidence>
<dbReference type="Pfam" id="PF01553">
    <property type="entry name" value="Acyltransferase"/>
    <property type="match status" value="1"/>
</dbReference>
<protein>
    <submittedName>
        <fullName evidence="5">Lysophospholipid acyltransferase family protein</fullName>
    </submittedName>
</protein>
<dbReference type="GO" id="GO:0006654">
    <property type="term" value="P:phosphatidic acid biosynthetic process"/>
    <property type="evidence" value="ECO:0007669"/>
    <property type="project" value="TreeGrafter"/>
</dbReference>
<dbReference type="EMBL" id="CP159279">
    <property type="protein sequence ID" value="XCH11324.1"/>
    <property type="molecule type" value="Genomic_DNA"/>
</dbReference>
<feature type="region of interest" description="Disordered" evidence="3">
    <location>
        <begin position="258"/>
        <end position="280"/>
    </location>
</feature>
<evidence type="ECO:0000313" key="5">
    <source>
        <dbReference type="EMBL" id="XCH11324.1"/>
    </source>
</evidence>
<feature type="compositionally biased region" description="Basic and acidic residues" evidence="3">
    <location>
        <begin position="258"/>
        <end position="267"/>
    </location>
</feature>
<accession>A0AAU8ERE9</accession>
<dbReference type="RefSeq" id="WP_353711712.1">
    <property type="nucleotide sequence ID" value="NZ_CP159279.1"/>
</dbReference>
<feature type="domain" description="Phospholipid/glycerol acyltransferase" evidence="4">
    <location>
        <begin position="59"/>
        <end position="174"/>
    </location>
</feature>
<dbReference type="InterPro" id="IPR002123">
    <property type="entry name" value="Plipid/glycerol_acylTrfase"/>
</dbReference>
<evidence type="ECO:0000259" key="4">
    <source>
        <dbReference type="SMART" id="SM00563"/>
    </source>
</evidence>
<dbReference type="PANTHER" id="PTHR10434">
    <property type="entry name" value="1-ACYL-SN-GLYCEROL-3-PHOSPHATE ACYLTRANSFERASE"/>
    <property type="match status" value="1"/>
</dbReference>
<organism evidence="5">
    <name type="scientific">Arthrobacter sp. K5</name>
    <dbReference type="NCBI Taxonomy" id="2839623"/>
    <lineage>
        <taxon>Bacteria</taxon>
        <taxon>Bacillati</taxon>
        <taxon>Actinomycetota</taxon>
        <taxon>Actinomycetes</taxon>
        <taxon>Micrococcales</taxon>
        <taxon>Micrococcaceae</taxon>
        <taxon>Arthrobacter</taxon>
    </lineage>
</organism>
<dbReference type="PANTHER" id="PTHR10434:SF55">
    <property type="entry name" value="POSSIBLE ACYLTRANSFERASE"/>
    <property type="match status" value="1"/>
</dbReference>
<dbReference type="CDD" id="cd07989">
    <property type="entry name" value="LPLAT_AGPAT-like"/>
    <property type="match status" value="1"/>
</dbReference>
<dbReference type="GO" id="GO:0003841">
    <property type="term" value="F:1-acylglycerol-3-phosphate O-acyltransferase activity"/>
    <property type="evidence" value="ECO:0007669"/>
    <property type="project" value="TreeGrafter"/>
</dbReference>
<dbReference type="SMART" id="SM00563">
    <property type="entry name" value="PlsC"/>
    <property type="match status" value="1"/>
</dbReference>
<keyword evidence="2 5" id="KW-0012">Acyltransferase</keyword>
<dbReference type="GO" id="GO:0005886">
    <property type="term" value="C:plasma membrane"/>
    <property type="evidence" value="ECO:0007669"/>
    <property type="project" value="TreeGrafter"/>
</dbReference>
<sequence length="280" mass="30403">MPWTPAASDRFYRLLVRTGLFLRWLFRIRLIATGQQNLPGEKARSGDTAARAVLPGRGAVVAITHFGYLDFAAAELVLWRHNRGQLRFMIHQGAADHWLAGPFISAAGQVVVPRGSGTAAYDNAVARLRAGEYLAVMPEAGVSRSFKVRECKTGAVRMAAEAGVPLIPVSVWGAHRILTRGNGLPLHRVWRTPVRVHVGEPVHLATGIDAEAETARLRRTLQAGIDAAIAGFPVAPRPGDWWMPADLGGGAISEAERQKLDAADLARDRRRTSRTAHPTT</sequence>
<evidence type="ECO:0000256" key="3">
    <source>
        <dbReference type="SAM" id="MobiDB-lite"/>
    </source>
</evidence>
<dbReference type="AlphaFoldDB" id="A0AAU8ERE9"/>